<dbReference type="PROSITE" id="PS50181">
    <property type="entry name" value="FBOX"/>
    <property type="match status" value="1"/>
</dbReference>
<keyword evidence="3" id="KW-1185">Reference proteome</keyword>
<dbReference type="PANTHER" id="PTHR22899">
    <property type="entry name" value="CYCLIN-RELATED F-BOX FAMILY"/>
    <property type="match status" value="1"/>
</dbReference>
<reference evidence="3" key="1">
    <citation type="submission" date="2011-07" db="EMBL/GenBank/DDBJ databases">
        <authorList>
            <consortium name="Caenorhabditis brenneri Sequencing and Analysis Consortium"/>
            <person name="Wilson R.K."/>
        </authorList>
    </citation>
    <scope>NUCLEOTIDE SEQUENCE [LARGE SCALE GENOMIC DNA]</scope>
    <source>
        <strain evidence="3">PB2801</strain>
    </source>
</reference>
<dbReference type="PANTHER" id="PTHR22899:SF0">
    <property type="entry name" value="F-BOX ASSOCIATED DOMAIN-CONTAINING PROTEIN-RELATED"/>
    <property type="match status" value="1"/>
</dbReference>
<gene>
    <name evidence="2" type="ORF">CAEBREN_17691</name>
</gene>
<feature type="domain" description="F-box" evidence="1">
    <location>
        <begin position="2"/>
        <end position="39"/>
    </location>
</feature>
<dbReference type="Pfam" id="PF00646">
    <property type="entry name" value="F-box"/>
    <property type="match status" value="1"/>
</dbReference>
<dbReference type="AlphaFoldDB" id="G0NXH7"/>
<evidence type="ECO:0000313" key="3">
    <source>
        <dbReference type="Proteomes" id="UP000008068"/>
    </source>
</evidence>
<dbReference type="InParanoid" id="G0NXH7"/>
<name>G0NXH7_CAEBE</name>
<dbReference type="InterPro" id="IPR053222">
    <property type="entry name" value="Zygotic_Embryogenesis-Asso"/>
</dbReference>
<proteinExistence type="predicted"/>
<dbReference type="eggNOG" id="ENOG502TJY9">
    <property type="taxonomic scope" value="Eukaryota"/>
</dbReference>
<organism evidence="3">
    <name type="scientific">Caenorhabditis brenneri</name>
    <name type="common">Nematode worm</name>
    <dbReference type="NCBI Taxonomy" id="135651"/>
    <lineage>
        <taxon>Eukaryota</taxon>
        <taxon>Metazoa</taxon>
        <taxon>Ecdysozoa</taxon>
        <taxon>Nematoda</taxon>
        <taxon>Chromadorea</taxon>
        <taxon>Rhabditida</taxon>
        <taxon>Rhabditina</taxon>
        <taxon>Rhabditomorpha</taxon>
        <taxon>Rhabditoidea</taxon>
        <taxon>Rhabditidae</taxon>
        <taxon>Peloderinae</taxon>
        <taxon>Caenorhabditis</taxon>
    </lineage>
</organism>
<dbReference type="InterPro" id="IPR001810">
    <property type="entry name" value="F-box_dom"/>
</dbReference>
<dbReference type="HOGENOM" id="CLU_875053_0_0_1"/>
<accession>G0NXH7</accession>
<dbReference type="EMBL" id="GL379972">
    <property type="protein sequence ID" value="EGT39541.1"/>
    <property type="molecule type" value="Genomic_DNA"/>
</dbReference>
<evidence type="ECO:0000259" key="1">
    <source>
        <dbReference type="PROSITE" id="PS50181"/>
    </source>
</evidence>
<evidence type="ECO:0000313" key="2">
    <source>
        <dbReference type="EMBL" id="EGT39541.1"/>
    </source>
</evidence>
<protein>
    <recommendedName>
        <fullName evidence="1">F-box domain-containing protein</fullName>
    </recommendedName>
</protein>
<sequence length="318" mass="36836">MSLPFPRLPLLAIREVIKSMNTKEIFLLSLVSKKSANFVMLSIPKNSLSAEFTFKKDGFQFELMPKGFRKQVVDILPEVPYKTENESVLTRFSICGLYVQCKWTGTSEIEESTRKLFHRFSKTFNKSEFYMKFEDGTSEEFSMEMTKFTWENGFPLNQIDFYLKNASPESIQELLNGCNEHHTSLDIETKLPKEFKCTPPPGGYKFETLGVDYAPWVNLDDFLQCRKLFFVKGLPVLTVEYLNGLLKKIVNLECRLERFIFDMKSIKPSDFPEIVRGLSESAIQQEGAWQGLQFERKDGLKLQVSLSNGYLDLEEDYL</sequence>
<dbReference type="Proteomes" id="UP000008068">
    <property type="component" value="Unassembled WGS sequence"/>
</dbReference>